<dbReference type="EMBL" id="JAJCJQ010000007">
    <property type="protein sequence ID" value="MCB6960666.1"/>
    <property type="molecule type" value="Genomic_DNA"/>
</dbReference>
<accession>A0AAP2QE30</accession>
<organism evidence="2 3">
    <name type="scientific">Agathobacter rectalis</name>
    <dbReference type="NCBI Taxonomy" id="39491"/>
    <lineage>
        <taxon>Bacteria</taxon>
        <taxon>Bacillati</taxon>
        <taxon>Bacillota</taxon>
        <taxon>Clostridia</taxon>
        <taxon>Lachnospirales</taxon>
        <taxon>Lachnospiraceae</taxon>
        <taxon>Agathobacter</taxon>
    </lineage>
</organism>
<gene>
    <name evidence="1" type="ORF">LIZ82_07150</name>
    <name evidence="2" type="ORF">PNE45_14325</name>
</gene>
<evidence type="ECO:0000313" key="3">
    <source>
        <dbReference type="Proteomes" id="UP001212823"/>
    </source>
</evidence>
<proteinExistence type="predicted"/>
<name>A0AAP2QE30_9FIRM</name>
<reference evidence="1" key="1">
    <citation type="submission" date="2021-10" db="EMBL/GenBank/DDBJ databases">
        <title>Collection of gut derived symbiotic bacterial strains cultured from healthy donors.</title>
        <authorList>
            <person name="Lin H."/>
            <person name="Littmann E."/>
            <person name="Kohout C."/>
            <person name="Pamer E.G."/>
        </authorList>
    </citation>
    <scope>NUCLEOTIDE SEQUENCE</scope>
    <source>
        <strain evidence="1">DFI.7.28A</strain>
    </source>
</reference>
<evidence type="ECO:0000313" key="2">
    <source>
        <dbReference type="EMBL" id="MDB8019187.1"/>
    </source>
</evidence>
<dbReference type="Proteomes" id="UP001197741">
    <property type="component" value="Unassembled WGS sequence"/>
</dbReference>
<protein>
    <submittedName>
        <fullName evidence="2">Uncharacterized protein</fullName>
    </submittedName>
</protein>
<dbReference type="Proteomes" id="UP001212823">
    <property type="component" value="Unassembled WGS sequence"/>
</dbReference>
<sequence length="86" mass="9411">MIKKVISVVIAICLMFISTIGSSIQPIYAASSARINPDDMLTVLNDITVAGQSWENIGFDSEDIANIMQMQRKDDSILCVVEHGHS</sequence>
<dbReference type="EMBL" id="JAQLYE010000038">
    <property type="protein sequence ID" value="MDB8019187.1"/>
    <property type="molecule type" value="Genomic_DNA"/>
</dbReference>
<evidence type="ECO:0000313" key="1">
    <source>
        <dbReference type="EMBL" id="MCB6960666.1"/>
    </source>
</evidence>
<dbReference type="AlphaFoldDB" id="A0AAP2QE30"/>
<comment type="caution">
    <text evidence="2">The sequence shown here is derived from an EMBL/GenBank/DDBJ whole genome shotgun (WGS) entry which is preliminary data.</text>
</comment>
<dbReference type="RefSeq" id="WP_015515882.1">
    <property type="nucleotide sequence ID" value="NZ_DAWDIL010000009.1"/>
</dbReference>
<reference evidence="2" key="2">
    <citation type="submission" date="2023-01" db="EMBL/GenBank/DDBJ databases">
        <title>Human gut microbiome strain richness.</title>
        <authorList>
            <person name="Chen-Liaw A."/>
        </authorList>
    </citation>
    <scope>NUCLEOTIDE SEQUENCE</scope>
    <source>
        <strain evidence="2">1001283st1_D2_1001283B150209_150212</strain>
    </source>
</reference>